<feature type="region of interest" description="Disordered" evidence="1">
    <location>
        <begin position="1"/>
        <end position="92"/>
    </location>
</feature>
<reference evidence="2" key="1">
    <citation type="submission" date="2020-02" db="EMBL/GenBank/DDBJ databases">
        <authorList>
            <person name="Scholz U."/>
            <person name="Mascher M."/>
            <person name="Fiebig A."/>
        </authorList>
    </citation>
    <scope>NUCLEOTIDE SEQUENCE</scope>
</reference>
<dbReference type="EMBL" id="LR746269">
    <property type="protein sequence ID" value="CAA7397457.1"/>
    <property type="molecule type" value="Genomic_DNA"/>
</dbReference>
<protein>
    <submittedName>
        <fullName evidence="2">Uncharacterized protein</fullName>
    </submittedName>
</protein>
<sequence length="146" mass="16635">MEELRPQPQQAAGTASHEDQRQVPETREEKEGKSWPGWPDFRQHRRRPYEEKRAAMATEKKDEGKRPQAVARLIPSKRDSPSLASDPTAKERGQYLWEARAATPPAATSAARLLESCGATPRSHHCRRRPTVELRNLTDGTELLFR</sequence>
<keyword evidence="3" id="KW-1185">Reference proteome</keyword>
<feature type="compositionally biased region" description="Basic and acidic residues" evidence="1">
    <location>
        <begin position="16"/>
        <end position="33"/>
    </location>
</feature>
<gene>
    <name evidence="2" type="ORF">SI8410_06008122</name>
</gene>
<evidence type="ECO:0000313" key="2">
    <source>
        <dbReference type="EMBL" id="CAA7397457.1"/>
    </source>
</evidence>
<dbReference type="AlphaFoldDB" id="A0A7I8KHZ4"/>
<proteinExistence type="predicted"/>
<accession>A0A7I8KHZ4</accession>
<organism evidence="2 3">
    <name type="scientific">Spirodela intermedia</name>
    <name type="common">Intermediate duckweed</name>
    <dbReference type="NCBI Taxonomy" id="51605"/>
    <lineage>
        <taxon>Eukaryota</taxon>
        <taxon>Viridiplantae</taxon>
        <taxon>Streptophyta</taxon>
        <taxon>Embryophyta</taxon>
        <taxon>Tracheophyta</taxon>
        <taxon>Spermatophyta</taxon>
        <taxon>Magnoliopsida</taxon>
        <taxon>Liliopsida</taxon>
        <taxon>Araceae</taxon>
        <taxon>Lemnoideae</taxon>
        <taxon>Spirodela</taxon>
    </lineage>
</organism>
<evidence type="ECO:0000313" key="3">
    <source>
        <dbReference type="Proteomes" id="UP000663760"/>
    </source>
</evidence>
<dbReference type="Proteomes" id="UP000663760">
    <property type="component" value="Chromosome 6"/>
</dbReference>
<feature type="compositionally biased region" description="Basic and acidic residues" evidence="1">
    <location>
        <begin position="48"/>
        <end position="66"/>
    </location>
</feature>
<evidence type="ECO:0000256" key="1">
    <source>
        <dbReference type="SAM" id="MobiDB-lite"/>
    </source>
</evidence>
<name>A0A7I8KHZ4_SPIIN</name>